<dbReference type="Proteomes" id="UP001153269">
    <property type="component" value="Unassembled WGS sequence"/>
</dbReference>
<sequence>MREFAPKKKKSKEQSDGVKEEARGEEASGEEAQRSRGEVAASCDLRLGHEGRNGEAASCVLPLKDLSPFISAGLAQAILSLFLSNHNARLPGTMLHRTLFVASDLHYNRILMEQVKIGPVRANRGSGYTVGGRRQEERDRL</sequence>
<evidence type="ECO:0000313" key="3">
    <source>
        <dbReference type="Proteomes" id="UP001153269"/>
    </source>
</evidence>
<organism evidence="2 3">
    <name type="scientific">Pleuronectes platessa</name>
    <name type="common">European plaice</name>
    <dbReference type="NCBI Taxonomy" id="8262"/>
    <lineage>
        <taxon>Eukaryota</taxon>
        <taxon>Metazoa</taxon>
        <taxon>Chordata</taxon>
        <taxon>Craniata</taxon>
        <taxon>Vertebrata</taxon>
        <taxon>Euteleostomi</taxon>
        <taxon>Actinopterygii</taxon>
        <taxon>Neopterygii</taxon>
        <taxon>Teleostei</taxon>
        <taxon>Neoteleostei</taxon>
        <taxon>Acanthomorphata</taxon>
        <taxon>Carangaria</taxon>
        <taxon>Pleuronectiformes</taxon>
        <taxon>Pleuronectoidei</taxon>
        <taxon>Pleuronectidae</taxon>
        <taxon>Pleuronectes</taxon>
    </lineage>
</organism>
<name>A0A9N7W1D7_PLEPL</name>
<feature type="region of interest" description="Disordered" evidence="1">
    <location>
        <begin position="1"/>
        <end position="39"/>
    </location>
</feature>
<keyword evidence="3" id="KW-1185">Reference proteome</keyword>
<accession>A0A9N7W1D7</accession>
<gene>
    <name evidence="2" type="ORF">PLEPLA_LOCUS47262</name>
</gene>
<feature type="compositionally biased region" description="Basic and acidic residues" evidence="1">
    <location>
        <begin position="1"/>
        <end position="37"/>
    </location>
</feature>
<evidence type="ECO:0000256" key="1">
    <source>
        <dbReference type="SAM" id="MobiDB-lite"/>
    </source>
</evidence>
<proteinExistence type="predicted"/>
<dbReference type="AlphaFoldDB" id="A0A9N7W1D7"/>
<evidence type="ECO:0000313" key="2">
    <source>
        <dbReference type="EMBL" id="CAB1459425.1"/>
    </source>
</evidence>
<reference evidence="2" key="1">
    <citation type="submission" date="2020-03" db="EMBL/GenBank/DDBJ databases">
        <authorList>
            <person name="Weist P."/>
        </authorList>
    </citation>
    <scope>NUCLEOTIDE SEQUENCE</scope>
</reference>
<protein>
    <submittedName>
        <fullName evidence="2">Uncharacterized protein</fullName>
    </submittedName>
</protein>
<dbReference type="EMBL" id="CADEAL010004431">
    <property type="protein sequence ID" value="CAB1459425.1"/>
    <property type="molecule type" value="Genomic_DNA"/>
</dbReference>
<comment type="caution">
    <text evidence="2">The sequence shown here is derived from an EMBL/GenBank/DDBJ whole genome shotgun (WGS) entry which is preliminary data.</text>
</comment>